<name>A0A426YAD5_ENSVE</name>
<keyword evidence="1" id="KW-0472">Membrane</keyword>
<keyword evidence="1" id="KW-0812">Transmembrane</keyword>
<comment type="caution">
    <text evidence="2">The sequence shown here is derived from an EMBL/GenBank/DDBJ whole genome shotgun (WGS) entry which is preliminary data.</text>
</comment>
<accession>A0A426YAD5</accession>
<keyword evidence="1" id="KW-1133">Transmembrane helix</keyword>
<organism evidence="2 3">
    <name type="scientific">Ensete ventricosum</name>
    <name type="common">Abyssinian banana</name>
    <name type="synonym">Musa ensete</name>
    <dbReference type="NCBI Taxonomy" id="4639"/>
    <lineage>
        <taxon>Eukaryota</taxon>
        <taxon>Viridiplantae</taxon>
        <taxon>Streptophyta</taxon>
        <taxon>Embryophyta</taxon>
        <taxon>Tracheophyta</taxon>
        <taxon>Spermatophyta</taxon>
        <taxon>Magnoliopsida</taxon>
        <taxon>Liliopsida</taxon>
        <taxon>Zingiberales</taxon>
        <taxon>Musaceae</taxon>
        <taxon>Ensete</taxon>
    </lineage>
</organism>
<reference evidence="2 3" key="1">
    <citation type="journal article" date="2014" name="Agronomy (Basel)">
        <title>A Draft Genome Sequence for Ensete ventricosum, the Drought-Tolerant Tree Against Hunger.</title>
        <authorList>
            <person name="Harrison J."/>
            <person name="Moore K.A."/>
            <person name="Paszkiewicz K."/>
            <person name="Jones T."/>
            <person name="Grant M."/>
            <person name="Ambacheew D."/>
            <person name="Muzemil S."/>
            <person name="Studholme D.J."/>
        </authorList>
    </citation>
    <scope>NUCLEOTIDE SEQUENCE [LARGE SCALE GENOMIC DNA]</scope>
</reference>
<dbReference type="Proteomes" id="UP000287651">
    <property type="component" value="Unassembled WGS sequence"/>
</dbReference>
<dbReference type="AlphaFoldDB" id="A0A426YAD5"/>
<proteinExistence type="predicted"/>
<sequence length="119" mass="13150">MSSDQQWLQLRKAKGEGLRERRGLWHYCGLQRRWQGIAGVGVARAAMLVVAIMEGIAWLRMQLQLRQLLRSSVGDMARQRALEGDAGNVISYGGIVATTMMFVEGDVDGTGSRWADVGD</sequence>
<evidence type="ECO:0000256" key="1">
    <source>
        <dbReference type="SAM" id="Phobius"/>
    </source>
</evidence>
<protein>
    <submittedName>
        <fullName evidence="2">Uncharacterized protein</fullName>
    </submittedName>
</protein>
<evidence type="ECO:0000313" key="3">
    <source>
        <dbReference type="Proteomes" id="UP000287651"/>
    </source>
</evidence>
<gene>
    <name evidence="2" type="ORF">B296_00028883</name>
</gene>
<feature type="transmembrane region" description="Helical" evidence="1">
    <location>
        <begin position="34"/>
        <end position="59"/>
    </location>
</feature>
<evidence type="ECO:0000313" key="2">
    <source>
        <dbReference type="EMBL" id="RRT48685.1"/>
    </source>
</evidence>
<dbReference type="EMBL" id="AMZH03013793">
    <property type="protein sequence ID" value="RRT48685.1"/>
    <property type="molecule type" value="Genomic_DNA"/>
</dbReference>